<comment type="caution">
    <text evidence="20">The sequence shown here is derived from an EMBL/GenBank/DDBJ whole genome shotgun (WGS) entry which is preliminary data.</text>
</comment>
<evidence type="ECO:0000256" key="9">
    <source>
        <dbReference type="ARBA" id="ARBA00022837"/>
    </source>
</evidence>
<comment type="subcellular location">
    <subcellularLocation>
        <location evidence="2 16">Cell membrane</location>
        <topology evidence="2 16">Single-pass type I membrane protein</topology>
    </subcellularLocation>
    <subcellularLocation>
        <location evidence="3">Cytoplasm</location>
    </subcellularLocation>
    <subcellularLocation>
        <location evidence="1">Endosome</location>
    </subcellularLocation>
    <subcellularLocation>
        <location evidence="4">Golgi apparatus</location>
        <location evidence="4">trans-Golgi network</location>
    </subcellularLocation>
</comment>
<evidence type="ECO:0000256" key="17">
    <source>
        <dbReference type="RuleBase" id="RU004357"/>
    </source>
</evidence>
<dbReference type="InterPro" id="IPR015919">
    <property type="entry name" value="Cadherin-like_sf"/>
</dbReference>
<dbReference type="CDD" id="cd11304">
    <property type="entry name" value="Cadherin_repeat"/>
    <property type="match status" value="1"/>
</dbReference>
<dbReference type="InterPro" id="IPR027397">
    <property type="entry name" value="Catenin-bd_sf"/>
</dbReference>
<dbReference type="InterPro" id="IPR020894">
    <property type="entry name" value="Cadherin_CS"/>
</dbReference>
<proteinExistence type="predicted"/>
<protein>
    <recommendedName>
        <fullName evidence="14">Cadherin-1</fullName>
    </recommendedName>
</protein>
<evidence type="ECO:0000256" key="11">
    <source>
        <dbReference type="ARBA" id="ARBA00022989"/>
    </source>
</evidence>
<evidence type="ECO:0000256" key="1">
    <source>
        <dbReference type="ARBA" id="ARBA00004177"/>
    </source>
</evidence>
<evidence type="ECO:0000259" key="19">
    <source>
        <dbReference type="PROSITE" id="PS50268"/>
    </source>
</evidence>
<evidence type="ECO:0000256" key="18">
    <source>
        <dbReference type="SAM" id="Phobius"/>
    </source>
</evidence>
<keyword evidence="8" id="KW-0967">Endosome</keyword>
<keyword evidence="12" id="KW-0333">Golgi apparatus</keyword>
<dbReference type="SUPFAM" id="SSF49313">
    <property type="entry name" value="Cadherin-like"/>
    <property type="match status" value="2"/>
</dbReference>
<dbReference type="Gene3D" id="4.10.900.10">
    <property type="entry name" value="TCF3-CBD (Catenin binding domain)"/>
    <property type="match status" value="1"/>
</dbReference>
<keyword evidence="6 16" id="KW-0812">Transmembrane</keyword>
<evidence type="ECO:0000256" key="8">
    <source>
        <dbReference type="ARBA" id="ARBA00022753"/>
    </source>
</evidence>
<evidence type="ECO:0000256" key="12">
    <source>
        <dbReference type="ARBA" id="ARBA00023034"/>
    </source>
</evidence>
<dbReference type="Pfam" id="PF01049">
    <property type="entry name" value="CADH_Y-type_LIR"/>
    <property type="match status" value="1"/>
</dbReference>
<reference evidence="20 21" key="1">
    <citation type="submission" date="2021-06" db="EMBL/GenBank/DDBJ databases">
        <authorList>
            <person name="Palmer J.M."/>
        </authorList>
    </citation>
    <scope>NUCLEOTIDE SEQUENCE [LARGE SCALE GENOMIC DNA]</scope>
    <source>
        <strain evidence="20 21">XC_2019</strain>
        <tissue evidence="20">Muscle</tissue>
    </source>
</reference>
<keyword evidence="13 18" id="KW-0472">Membrane</keyword>
<gene>
    <name evidence="20" type="ORF">XENOCAPTIV_021053</name>
</gene>
<evidence type="ECO:0000256" key="15">
    <source>
        <dbReference type="PROSITE-ProRule" id="PRU00043"/>
    </source>
</evidence>
<keyword evidence="9 15" id="KW-0106">Calcium</keyword>
<evidence type="ECO:0000256" key="6">
    <source>
        <dbReference type="ARBA" id="ARBA00022692"/>
    </source>
</evidence>
<keyword evidence="10 16" id="KW-0130">Cell adhesion</keyword>
<evidence type="ECO:0000256" key="13">
    <source>
        <dbReference type="ARBA" id="ARBA00023136"/>
    </source>
</evidence>
<evidence type="ECO:0000256" key="10">
    <source>
        <dbReference type="ARBA" id="ARBA00022889"/>
    </source>
</evidence>
<dbReference type="PROSITE" id="PS00232">
    <property type="entry name" value="CADHERIN_1"/>
    <property type="match status" value="1"/>
</dbReference>
<evidence type="ECO:0000256" key="14">
    <source>
        <dbReference type="ARBA" id="ARBA00023893"/>
    </source>
</evidence>
<evidence type="ECO:0000256" key="2">
    <source>
        <dbReference type="ARBA" id="ARBA00004251"/>
    </source>
</evidence>
<comment type="function">
    <text evidence="17">Cadherins are calcium-dependent cell adhesion proteins.</text>
</comment>
<dbReference type="SMART" id="SM00112">
    <property type="entry name" value="CA"/>
    <property type="match status" value="1"/>
</dbReference>
<evidence type="ECO:0000256" key="3">
    <source>
        <dbReference type="ARBA" id="ARBA00004496"/>
    </source>
</evidence>
<feature type="domain" description="Cadherin" evidence="19">
    <location>
        <begin position="1"/>
        <end position="72"/>
    </location>
</feature>
<dbReference type="PANTHER" id="PTHR24027:SF319">
    <property type="entry name" value="CADHERIN-1"/>
    <property type="match status" value="1"/>
</dbReference>
<dbReference type="PRINTS" id="PR00205">
    <property type="entry name" value="CADHERIN"/>
</dbReference>
<keyword evidence="5" id="KW-0963">Cytoplasm</keyword>
<organism evidence="20 21">
    <name type="scientific">Xenoophorus captivus</name>
    <dbReference type="NCBI Taxonomy" id="1517983"/>
    <lineage>
        <taxon>Eukaryota</taxon>
        <taxon>Metazoa</taxon>
        <taxon>Chordata</taxon>
        <taxon>Craniata</taxon>
        <taxon>Vertebrata</taxon>
        <taxon>Euteleostomi</taxon>
        <taxon>Actinopterygii</taxon>
        <taxon>Neopterygii</taxon>
        <taxon>Teleostei</taxon>
        <taxon>Neoteleostei</taxon>
        <taxon>Acanthomorphata</taxon>
        <taxon>Ovalentaria</taxon>
        <taxon>Atherinomorphae</taxon>
        <taxon>Cyprinodontiformes</taxon>
        <taxon>Goodeidae</taxon>
        <taxon>Xenoophorus</taxon>
    </lineage>
</organism>
<dbReference type="Gene3D" id="2.60.40.60">
    <property type="entry name" value="Cadherins"/>
    <property type="match status" value="2"/>
</dbReference>
<keyword evidence="11 18" id="KW-1133">Transmembrane helix</keyword>
<dbReference type="Pfam" id="PF00028">
    <property type="entry name" value="Cadherin"/>
    <property type="match status" value="1"/>
</dbReference>
<dbReference type="PROSITE" id="PS50268">
    <property type="entry name" value="CADHERIN_2"/>
    <property type="match status" value="1"/>
</dbReference>
<evidence type="ECO:0000313" key="20">
    <source>
        <dbReference type="EMBL" id="MEQ2213793.1"/>
    </source>
</evidence>
<accession>A0ABV0S200</accession>
<evidence type="ECO:0000256" key="5">
    <source>
        <dbReference type="ARBA" id="ARBA00022490"/>
    </source>
</evidence>
<dbReference type="EMBL" id="JAHRIN010063396">
    <property type="protein sequence ID" value="MEQ2213793.1"/>
    <property type="molecule type" value="Genomic_DNA"/>
</dbReference>
<dbReference type="Proteomes" id="UP001434883">
    <property type="component" value="Unassembled WGS sequence"/>
</dbReference>
<evidence type="ECO:0000313" key="21">
    <source>
        <dbReference type="Proteomes" id="UP001434883"/>
    </source>
</evidence>
<dbReference type="InterPro" id="IPR002126">
    <property type="entry name" value="Cadherin-like_dom"/>
</dbReference>
<evidence type="ECO:0000256" key="4">
    <source>
        <dbReference type="ARBA" id="ARBA00004601"/>
    </source>
</evidence>
<evidence type="ECO:0000256" key="16">
    <source>
        <dbReference type="RuleBase" id="RU003318"/>
    </source>
</evidence>
<dbReference type="InterPro" id="IPR000233">
    <property type="entry name" value="Cadherin_Y-type_LIR"/>
</dbReference>
<dbReference type="PANTHER" id="PTHR24027">
    <property type="entry name" value="CADHERIN-23"/>
    <property type="match status" value="1"/>
</dbReference>
<feature type="non-terminal residue" evidence="20">
    <location>
        <position position="1"/>
    </location>
</feature>
<keyword evidence="7" id="KW-0677">Repeat</keyword>
<keyword evidence="21" id="KW-1185">Reference proteome</keyword>
<sequence length="360" mass="39725">YKMISDPAGWLNIDTNTGKITVRDQMDRESLFVKEEKYTALIGAYDDDQMSATGTGTLVIKLEDVNDNPPAIDEREFKVCNKRPAPQLLTVTDKDGLSFSSPFSVHLRDSAKANWTARMNGTRTGIILTLNSKLQSGEYRVALSVSDNQGVSQVSTVTATVCDCTGEELSCPIRRIGGSGFPVILVILGVVLLLLIVVTVVLVSKWKKPKTTQPSDTEYGSRDKLVYYDEQGGGEDDQQEYDQSIIHYGMTTSNKPRCDMAPTDLTTYNRPQYRPHPTNQEEIGNFIDDNLKVADTDPTAPPVDSLLVFDLEGSGSKAESLSSLYSSKDGDQDYDCLKEWGPRFKKLADMYGGGEDDELL</sequence>
<evidence type="ECO:0000256" key="7">
    <source>
        <dbReference type="ARBA" id="ARBA00022737"/>
    </source>
</evidence>
<feature type="transmembrane region" description="Helical" evidence="18">
    <location>
        <begin position="180"/>
        <end position="203"/>
    </location>
</feature>
<dbReference type="InterPro" id="IPR039808">
    <property type="entry name" value="Cadherin"/>
</dbReference>
<name>A0ABV0S200_9TELE</name>